<dbReference type="AlphaFoldDB" id="A0A2T5J3N7"/>
<dbReference type="InterPro" id="IPR046433">
    <property type="entry name" value="ActCoA_hydro"/>
</dbReference>
<evidence type="ECO:0000259" key="1">
    <source>
        <dbReference type="Pfam" id="PF13336"/>
    </source>
</evidence>
<dbReference type="GO" id="GO:0008775">
    <property type="term" value="F:acetate CoA-transferase activity"/>
    <property type="evidence" value="ECO:0007669"/>
    <property type="project" value="InterPro"/>
</dbReference>
<sequence>MSAKIYHSIEQAVSDILTAIDGTIRLGAPLGIGKPNPFINAIYQRIANQHQRSLEIYSALSLNKPQASSEIEGRFLQPFVARVFGNYPDLDYVVDLKNNKVPNNISVHEFFLKSGDWLNHSAAQQHYINSNYTHIARDMAAKGVNVICQAIAIREEADGSRRYSLSCNPDLSMDLLELLAPRRAQGECIFTVGVINRELPFMANDAEVPASVFDMIIDDPAGTHTLFSTPNMKVNLTDYAIGLHASSLVRDGGTLQIGIGSLGDAIAHALILRNQDNANYQTMIRRLNADHPLSTDIDLAPFHQGLYGCSEMFVNGFLKLIQANIIRRKVYPHTGLQQLINQGLLSEELTINSLQTLRAHDLISSPLTGEDLALLERFGIFKEECCFQNGQILINEHCIGTDLDDEATLDALATYCLSERLQGGIIMHGGFFLGPADFYQALREMPESLANQINMSTIAFINQLYGDRYGDEKLKRAQRINARFINTCMMVTLSGAAVSDALDDGRVVSGVGGQYNFVAQAHELPDARSILMLRSHRVVDDEVRSSIVTSYGHATIPRHLRDIVITEYGIADLRGKSDSDIIKALLNISDSRCQDDLRNWAIEHKKLSPDYVIPKAYRQNTPEALAERLQPYLSQLPSFPFGTDFSKDELTIIKALQALKSSTEHPLQLLKTAVSSIFKDEDDAKVQRYLERMGLDETHSLKDKVMKRLFMGNL</sequence>
<accession>A0A2T5J3N7</accession>
<dbReference type="OrthoDB" id="9801795at2"/>
<dbReference type="PANTHER" id="PTHR21432">
    <property type="entry name" value="ACETYL-COA HYDROLASE-RELATED"/>
    <property type="match status" value="1"/>
</dbReference>
<feature type="domain" description="Acetyl-CoA hydrolase/transferase C-terminal" evidence="1">
    <location>
        <begin position="435"/>
        <end position="599"/>
    </location>
</feature>
<dbReference type="InterPro" id="IPR037171">
    <property type="entry name" value="NagB/RpiA_transferase-like"/>
</dbReference>
<gene>
    <name evidence="2" type="ORF">C8N29_101285</name>
</gene>
<dbReference type="Gene3D" id="3.40.1080.10">
    <property type="entry name" value="Glutaconate Coenzyme A-transferase"/>
    <property type="match status" value="1"/>
</dbReference>
<evidence type="ECO:0000313" key="2">
    <source>
        <dbReference type="EMBL" id="PTQ91212.1"/>
    </source>
</evidence>
<keyword evidence="2" id="KW-0378">Hydrolase</keyword>
<dbReference type="Pfam" id="PF13336">
    <property type="entry name" value="AcetylCoA_hyd_C"/>
    <property type="match status" value="1"/>
</dbReference>
<dbReference type="Proteomes" id="UP000244223">
    <property type="component" value="Unassembled WGS sequence"/>
</dbReference>
<evidence type="ECO:0000313" key="3">
    <source>
        <dbReference type="Proteomes" id="UP000244223"/>
    </source>
</evidence>
<keyword evidence="2" id="KW-0808">Transferase</keyword>
<dbReference type="PANTHER" id="PTHR21432:SF20">
    <property type="entry name" value="ACETYL-COA HYDROLASE"/>
    <property type="match status" value="1"/>
</dbReference>
<organism evidence="2 3">
    <name type="scientific">Agitococcus lubricus</name>
    <dbReference type="NCBI Taxonomy" id="1077255"/>
    <lineage>
        <taxon>Bacteria</taxon>
        <taxon>Pseudomonadati</taxon>
        <taxon>Pseudomonadota</taxon>
        <taxon>Gammaproteobacteria</taxon>
        <taxon>Moraxellales</taxon>
        <taxon>Moraxellaceae</taxon>
        <taxon>Agitococcus</taxon>
    </lineage>
</organism>
<proteinExistence type="predicted"/>
<dbReference type="EMBL" id="QAON01000001">
    <property type="protein sequence ID" value="PTQ91212.1"/>
    <property type="molecule type" value="Genomic_DNA"/>
</dbReference>
<dbReference type="InterPro" id="IPR038460">
    <property type="entry name" value="AcetylCoA_hyd_C_sf"/>
</dbReference>
<reference evidence="2 3" key="1">
    <citation type="submission" date="2018-04" db="EMBL/GenBank/DDBJ databases">
        <title>Genomic Encyclopedia of Archaeal and Bacterial Type Strains, Phase II (KMG-II): from individual species to whole genera.</title>
        <authorList>
            <person name="Goeker M."/>
        </authorList>
    </citation>
    <scope>NUCLEOTIDE SEQUENCE [LARGE SCALE GENOMIC DNA]</scope>
    <source>
        <strain evidence="2 3">DSM 5822</strain>
    </source>
</reference>
<dbReference type="SUPFAM" id="SSF100950">
    <property type="entry name" value="NagB/RpiA/CoA transferase-like"/>
    <property type="match status" value="1"/>
</dbReference>
<comment type="caution">
    <text evidence="2">The sequence shown here is derived from an EMBL/GenBank/DDBJ whole genome shotgun (WGS) entry which is preliminary data.</text>
</comment>
<protein>
    <submittedName>
        <fullName evidence="2">Acetyl-CoA hydrolase/transferase-like protein</fullName>
    </submittedName>
</protein>
<dbReference type="InterPro" id="IPR026888">
    <property type="entry name" value="AcetylCoA_hyd_C"/>
</dbReference>
<name>A0A2T5J3N7_9GAMM</name>
<dbReference type="Gene3D" id="3.40.1080.20">
    <property type="entry name" value="Acetyl-CoA hydrolase/transferase C-terminal domain"/>
    <property type="match status" value="1"/>
</dbReference>
<dbReference type="RefSeq" id="WP_107864232.1">
    <property type="nucleotide sequence ID" value="NZ_QAON01000001.1"/>
</dbReference>
<dbReference type="GO" id="GO:0006083">
    <property type="term" value="P:acetate metabolic process"/>
    <property type="evidence" value="ECO:0007669"/>
    <property type="project" value="InterPro"/>
</dbReference>
<dbReference type="GO" id="GO:0016787">
    <property type="term" value="F:hydrolase activity"/>
    <property type="evidence" value="ECO:0007669"/>
    <property type="project" value="UniProtKB-KW"/>
</dbReference>
<keyword evidence="3" id="KW-1185">Reference proteome</keyword>
<dbReference type="Gene3D" id="3.30.750.70">
    <property type="entry name" value="4-hydroxybutyrate coenzyme like domains"/>
    <property type="match status" value="1"/>
</dbReference>